<dbReference type="OrthoDB" id="671595at2759"/>
<evidence type="ECO:0000256" key="8">
    <source>
        <dbReference type="ARBA" id="ARBA00039202"/>
    </source>
</evidence>
<dbReference type="Proteomes" id="UP000472271">
    <property type="component" value="Chromosome 20"/>
</dbReference>
<dbReference type="InterPro" id="IPR023796">
    <property type="entry name" value="Serpin_dom"/>
</dbReference>
<dbReference type="Ensembl" id="ENSSORT00005051366.1">
    <property type="protein sequence ID" value="ENSSORP00005050158.1"/>
    <property type="gene ID" value="ENSSORG00005022756.1"/>
</dbReference>
<dbReference type="CDD" id="cd19956">
    <property type="entry name" value="serpinB"/>
    <property type="match status" value="1"/>
</dbReference>
<feature type="domain" description="Serpin" evidence="9">
    <location>
        <begin position="16"/>
        <end position="455"/>
    </location>
</feature>
<reference evidence="10" key="1">
    <citation type="submission" date="2019-06" db="EMBL/GenBank/DDBJ databases">
        <authorList>
            <consortium name="Wellcome Sanger Institute Data Sharing"/>
        </authorList>
    </citation>
    <scope>NUCLEOTIDE SEQUENCE [LARGE SCALE GENOMIC DNA]</scope>
</reference>
<evidence type="ECO:0000256" key="2">
    <source>
        <dbReference type="ARBA" id="ARBA00006426"/>
    </source>
</evidence>
<name>A0A673CDH7_9TELE</name>
<dbReference type="GO" id="GO:0004867">
    <property type="term" value="F:serine-type endopeptidase inhibitor activity"/>
    <property type="evidence" value="ECO:0007669"/>
    <property type="project" value="UniProtKB-KW"/>
</dbReference>
<dbReference type="InterPro" id="IPR036186">
    <property type="entry name" value="Serpin_sf"/>
</dbReference>
<reference evidence="10" key="2">
    <citation type="submission" date="2025-08" db="UniProtKB">
        <authorList>
            <consortium name="Ensembl"/>
        </authorList>
    </citation>
    <scope>IDENTIFICATION</scope>
</reference>
<dbReference type="InterPro" id="IPR023795">
    <property type="entry name" value="Serpin_CS"/>
</dbReference>
<dbReference type="FunFam" id="2.30.39.10:FF:000014">
    <property type="entry name" value="Serpin family B member 9"/>
    <property type="match status" value="1"/>
</dbReference>
<evidence type="ECO:0000256" key="3">
    <source>
        <dbReference type="ARBA" id="ARBA00022490"/>
    </source>
</evidence>
<keyword evidence="4" id="KW-0646">Protease inhibitor</keyword>
<comment type="subunit">
    <text evidence="7">Forms a complex with the monomeric form of beta-tryptase.</text>
</comment>
<dbReference type="InterPro" id="IPR042185">
    <property type="entry name" value="Serpin_sf_2"/>
</dbReference>
<dbReference type="Gene3D" id="3.30.497.10">
    <property type="entry name" value="Antithrombin, subunit I, domain 2"/>
    <property type="match status" value="1"/>
</dbReference>
<proteinExistence type="inferred from homology"/>
<comment type="subcellular location">
    <subcellularLocation>
        <location evidence="1">Cytoplasm</location>
    </subcellularLocation>
</comment>
<keyword evidence="3" id="KW-0963">Cytoplasm</keyword>
<dbReference type="GO" id="GO:0005615">
    <property type="term" value="C:extracellular space"/>
    <property type="evidence" value="ECO:0007669"/>
    <property type="project" value="InterPro"/>
</dbReference>
<dbReference type="RefSeq" id="XP_029978800.1">
    <property type="nucleotide sequence ID" value="XM_030122940.1"/>
</dbReference>
<evidence type="ECO:0000256" key="5">
    <source>
        <dbReference type="ARBA" id="ARBA00022900"/>
    </source>
</evidence>
<dbReference type="InterPro" id="IPR042178">
    <property type="entry name" value="Serpin_sf_1"/>
</dbReference>
<dbReference type="SUPFAM" id="SSF56574">
    <property type="entry name" value="Serpins"/>
    <property type="match status" value="1"/>
</dbReference>
<keyword evidence="6" id="KW-0007">Acetylation</keyword>
<organism evidence="10 11">
    <name type="scientific">Sphaeramia orbicularis</name>
    <name type="common">orbiculate cardinalfish</name>
    <dbReference type="NCBI Taxonomy" id="375764"/>
    <lineage>
        <taxon>Eukaryota</taxon>
        <taxon>Metazoa</taxon>
        <taxon>Chordata</taxon>
        <taxon>Craniata</taxon>
        <taxon>Vertebrata</taxon>
        <taxon>Euteleostomi</taxon>
        <taxon>Actinopterygii</taxon>
        <taxon>Neopterygii</taxon>
        <taxon>Teleostei</taxon>
        <taxon>Neoteleostei</taxon>
        <taxon>Acanthomorphata</taxon>
        <taxon>Gobiaria</taxon>
        <taxon>Kurtiformes</taxon>
        <taxon>Apogonoidei</taxon>
        <taxon>Apogonidae</taxon>
        <taxon>Apogoninae</taxon>
        <taxon>Sphaeramia</taxon>
    </lineage>
</organism>
<accession>A0A673CDH7</accession>
<dbReference type="SMART" id="SM00093">
    <property type="entry name" value="SERPIN"/>
    <property type="match status" value="1"/>
</dbReference>
<evidence type="ECO:0000256" key="6">
    <source>
        <dbReference type="ARBA" id="ARBA00022990"/>
    </source>
</evidence>
<evidence type="ECO:0000313" key="11">
    <source>
        <dbReference type="Proteomes" id="UP000472271"/>
    </source>
</evidence>
<dbReference type="InParanoid" id="A0A673CDH7"/>
<dbReference type="GO" id="GO:0005737">
    <property type="term" value="C:cytoplasm"/>
    <property type="evidence" value="ECO:0007669"/>
    <property type="project" value="UniProtKB-SubCell"/>
</dbReference>
<dbReference type="AlphaFoldDB" id="A0A673CDH7"/>
<reference evidence="10" key="3">
    <citation type="submission" date="2025-09" db="UniProtKB">
        <authorList>
            <consortium name="Ensembl"/>
        </authorList>
    </citation>
    <scope>IDENTIFICATION</scope>
</reference>
<dbReference type="Gene3D" id="2.30.39.10">
    <property type="entry name" value="Alpha-1-antitrypsin, domain 1"/>
    <property type="match status" value="1"/>
</dbReference>
<evidence type="ECO:0000313" key="10">
    <source>
        <dbReference type="Ensembl" id="ENSSORP00005050158.1"/>
    </source>
</evidence>
<dbReference type="Gene3D" id="1.10.287.580">
    <property type="entry name" value="Helix hairpin bin"/>
    <property type="match status" value="1"/>
</dbReference>
<gene>
    <name evidence="10" type="primary">LOC115411023</name>
</gene>
<keyword evidence="11" id="KW-1185">Reference proteome</keyword>
<dbReference type="PROSITE" id="PS00284">
    <property type="entry name" value="SERPIN"/>
    <property type="match status" value="1"/>
</dbReference>
<evidence type="ECO:0000256" key="7">
    <source>
        <dbReference type="ARBA" id="ARBA00038828"/>
    </source>
</evidence>
<comment type="similarity">
    <text evidence="2">Belongs to the serpin family. Ov-serpin subfamily.</text>
</comment>
<evidence type="ECO:0000256" key="1">
    <source>
        <dbReference type="ARBA" id="ARBA00004496"/>
    </source>
</evidence>
<dbReference type="PANTHER" id="PTHR11461:SF204">
    <property type="entry name" value="SERPIN B6"/>
    <property type="match status" value="1"/>
</dbReference>
<sequence>MASETNLSKAIASFSQALRNKLSEDDGSANIFFSPFSISSALSMVMLGARGNTAKQMSEVLGFSEVEEQAGPGECMQMGEQMQMPMQMQSQSQSHGRIQMYMQTRSHIRGHLHQQMQMQMQQRSSRLPNYIRKQLNLQSDEDDAHSKFSKLLKALNKPDAEYDLSTANRLYGEQTYNFKEDFIAETKKFYNAMMESVDFLNASEATRIQINTWVEEETKGKIKDLLTSDVVDSSTKMVLVNAIYFKGKWARMFEEEYTVDAQFRINKNDQKPVKLMTQKSDFPFAYIPEVNCQILEMAYKGEELSMIIFLPDEIDDETTGLEKLEKELTYEKFRLWTQMLHPLEIQVKIPRFKMEVAYNLNDVLKRMGMMDAFNVALSNFSGMSESTNLVLSDVVHKAVVDVNEEGTEAAAATAAVISRRSISIPKTFTADHPFLFFIRNNATDTILFSGRFCCP</sequence>
<dbReference type="RefSeq" id="XP_029978799.1">
    <property type="nucleotide sequence ID" value="XM_030122939.1"/>
</dbReference>
<protein>
    <recommendedName>
        <fullName evidence="8">Serpin B6</fullName>
    </recommendedName>
</protein>
<keyword evidence="5" id="KW-0722">Serine protease inhibitor</keyword>
<dbReference type="InterPro" id="IPR000215">
    <property type="entry name" value="Serpin_fam"/>
</dbReference>
<dbReference type="GeneID" id="115411023"/>
<evidence type="ECO:0000256" key="4">
    <source>
        <dbReference type="ARBA" id="ARBA00022690"/>
    </source>
</evidence>
<dbReference type="PANTHER" id="PTHR11461">
    <property type="entry name" value="SERINE PROTEASE INHIBITOR, SERPIN"/>
    <property type="match status" value="1"/>
</dbReference>
<evidence type="ECO:0000259" key="9">
    <source>
        <dbReference type="SMART" id="SM00093"/>
    </source>
</evidence>
<dbReference type="Pfam" id="PF00079">
    <property type="entry name" value="Serpin"/>
    <property type="match status" value="2"/>
</dbReference>